<gene>
    <name evidence="2" type="ORF">FF041_25935</name>
</gene>
<comment type="caution">
    <text evidence="2">The sequence shown here is derived from an EMBL/GenBank/DDBJ whole genome shotgun (WGS) entry which is preliminary data.</text>
</comment>
<reference evidence="2 3" key="1">
    <citation type="submission" date="2019-05" db="EMBL/GenBank/DDBJ databases">
        <title>Comparative genomics and metabolomics analyses of clavulanic acid producing Streptomyces species provides insight into specialized metabolism and evolution of beta-lactam biosynthetic gene clusters.</title>
        <authorList>
            <person name="Moore M.A."/>
            <person name="Cruz-Morales P."/>
            <person name="Barona Gomez F."/>
            <person name="Kapil T."/>
        </authorList>
    </citation>
    <scope>NUCLEOTIDE SEQUENCE [LARGE SCALE GENOMIC DNA]</scope>
    <source>
        <strain evidence="2 3">NRRL 5741</strain>
    </source>
</reference>
<dbReference type="PANTHER" id="PTHR47917:SF1">
    <property type="entry name" value="COENZYME F420:L-GLUTAMATE LIGASE"/>
    <property type="match status" value="1"/>
</dbReference>
<name>A0A646KN68_STRJU</name>
<accession>A0A646KN68</accession>
<dbReference type="Proteomes" id="UP000419138">
    <property type="component" value="Unassembled WGS sequence"/>
</dbReference>
<keyword evidence="3" id="KW-1185">Reference proteome</keyword>
<dbReference type="Gene3D" id="3.90.1660.10">
    <property type="entry name" value="CofE-like domain"/>
    <property type="match status" value="1"/>
</dbReference>
<dbReference type="InterPro" id="IPR002847">
    <property type="entry name" value="F420-0_gamma-glut_ligase-dom"/>
</dbReference>
<dbReference type="GO" id="GO:0052618">
    <property type="term" value="F:coenzyme F420-0:L-glutamate ligase activity"/>
    <property type="evidence" value="ECO:0007669"/>
    <property type="project" value="TreeGrafter"/>
</dbReference>
<dbReference type="EMBL" id="VCLA01000170">
    <property type="protein sequence ID" value="MQT03497.1"/>
    <property type="molecule type" value="Genomic_DNA"/>
</dbReference>
<evidence type="ECO:0000259" key="1">
    <source>
        <dbReference type="Pfam" id="PF01996"/>
    </source>
</evidence>
<evidence type="ECO:0000313" key="3">
    <source>
        <dbReference type="Proteomes" id="UP000419138"/>
    </source>
</evidence>
<dbReference type="OrthoDB" id="9788295at2"/>
<organism evidence="2 3">
    <name type="scientific">Streptomyces jumonjinensis</name>
    <dbReference type="NCBI Taxonomy" id="1945"/>
    <lineage>
        <taxon>Bacteria</taxon>
        <taxon>Bacillati</taxon>
        <taxon>Actinomycetota</taxon>
        <taxon>Actinomycetes</taxon>
        <taxon>Kitasatosporales</taxon>
        <taxon>Streptomycetaceae</taxon>
        <taxon>Streptomyces</taxon>
    </lineage>
</organism>
<protein>
    <recommendedName>
        <fullName evidence="1">Coenzyme F420:L-glutamate ligase-like domain-containing protein</fullName>
    </recommendedName>
</protein>
<feature type="domain" description="Coenzyme F420:L-glutamate ligase-like" evidence="1">
    <location>
        <begin position="18"/>
        <end position="230"/>
    </location>
</feature>
<dbReference type="SUPFAM" id="SSF144010">
    <property type="entry name" value="CofE-like"/>
    <property type="match status" value="1"/>
</dbReference>
<dbReference type="PANTHER" id="PTHR47917">
    <property type="match status" value="1"/>
</dbReference>
<dbReference type="AlphaFoldDB" id="A0A646KN68"/>
<proteinExistence type="predicted"/>
<sequence length="254" mass="26382">MEVPVITSAFSAVAVEPFPEIKPQDDLGGTIAAVLSEQGIELRQGDVLVVASKIVSISEDRYVDLASITPSDEALRLSGLTGKPAELVQLILDESVEHFVAGERGPIIARHRLGYLLTSAGVDRAGAEGAWLLPSDPDASARALRTAIHAATNADVAVVIADSDGREDRRGSTVISVGAAGISPLRVTESIEADGRLKHQEETLTDMVAAAAGLILGQRGRGVPVVVISGISYKASDDGVRSALHHGIPPVHGS</sequence>
<dbReference type="Pfam" id="PF01996">
    <property type="entry name" value="F420_ligase"/>
    <property type="match status" value="1"/>
</dbReference>
<dbReference type="Gene3D" id="3.30.1330.100">
    <property type="entry name" value="CofE-like"/>
    <property type="match status" value="1"/>
</dbReference>
<evidence type="ECO:0000313" key="2">
    <source>
        <dbReference type="EMBL" id="MQT03497.1"/>
    </source>
</evidence>